<dbReference type="Proteomes" id="UP000054561">
    <property type="component" value="Unassembled WGS sequence"/>
</dbReference>
<evidence type="ECO:0000313" key="3">
    <source>
        <dbReference type="Proteomes" id="UP000054561"/>
    </source>
</evidence>
<feature type="region of interest" description="Disordered" evidence="1">
    <location>
        <begin position="41"/>
        <end position="84"/>
    </location>
</feature>
<evidence type="ECO:0000313" key="2">
    <source>
        <dbReference type="EMBL" id="KJP86753.1"/>
    </source>
</evidence>
<dbReference type="RefSeq" id="XP_012336601.1">
    <property type="nucleotide sequence ID" value="XM_012481178.1"/>
</dbReference>
<dbReference type="AlphaFoldDB" id="A0A0D9QIH5"/>
<dbReference type="OrthoDB" id="10610377at2759"/>
<accession>A0A0D9QIH5</accession>
<keyword evidence="3" id="KW-1185">Reference proteome</keyword>
<reference evidence="2 3" key="1">
    <citation type="submission" date="2014-03" db="EMBL/GenBank/DDBJ databases">
        <title>The Genome Sequence of Plasmodium fragile nilgiri.</title>
        <authorList>
            <consortium name="The Broad Institute Genomics Platform"/>
            <consortium name="The Broad Institute Genome Sequencing Center for Infectious Disease"/>
            <person name="Neafsey D."/>
            <person name="Duraisingh M."/>
            <person name="Young S.K."/>
            <person name="Zeng Q."/>
            <person name="Gargeya S."/>
            <person name="Abouelleil A."/>
            <person name="Alvarado L."/>
            <person name="Chapman S.B."/>
            <person name="Gainer-Dewar J."/>
            <person name="Goldberg J."/>
            <person name="Griggs A."/>
            <person name="Gujja S."/>
            <person name="Hansen M."/>
            <person name="Howarth C."/>
            <person name="Imamovic A."/>
            <person name="Larimer J."/>
            <person name="Pearson M."/>
            <person name="Poon T.W."/>
            <person name="Priest M."/>
            <person name="Roberts A."/>
            <person name="Saif S."/>
            <person name="Shea T."/>
            <person name="Sykes S."/>
            <person name="Wortman J."/>
            <person name="Nusbaum C."/>
            <person name="Birren B."/>
        </authorList>
    </citation>
    <scope>NUCLEOTIDE SEQUENCE [LARGE SCALE GENOMIC DNA]</scope>
    <source>
        <strain evidence="3">nilgiri</strain>
    </source>
</reference>
<name>A0A0D9QIH5_PLAFR</name>
<evidence type="ECO:0000256" key="1">
    <source>
        <dbReference type="SAM" id="MobiDB-lite"/>
    </source>
</evidence>
<dbReference type="GeneID" id="24268881"/>
<sequence>MTLLLIIMYPLRKRTLKRKHNSEKKEEKNCQNRIRRYLHKYKQISKGDKNEELENGLVSDVISPQEEESSGKGEGKSNDYSSFT</sequence>
<dbReference type="EMBL" id="KQ001686">
    <property type="protein sequence ID" value="KJP86753.1"/>
    <property type="molecule type" value="Genomic_DNA"/>
</dbReference>
<protein>
    <submittedName>
        <fullName evidence="2">Uncharacterized protein</fullName>
    </submittedName>
</protein>
<dbReference type="VEuPathDB" id="PlasmoDB:AK88_03567"/>
<gene>
    <name evidence="2" type="ORF">AK88_03567</name>
</gene>
<organism evidence="2 3">
    <name type="scientific">Plasmodium fragile</name>
    <dbReference type="NCBI Taxonomy" id="5857"/>
    <lineage>
        <taxon>Eukaryota</taxon>
        <taxon>Sar</taxon>
        <taxon>Alveolata</taxon>
        <taxon>Apicomplexa</taxon>
        <taxon>Aconoidasida</taxon>
        <taxon>Haemosporida</taxon>
        <taxon>Plasmodiidae</taxon>
        <taxon>Plasmodium</taxon>
        <taxon>Plasmodium (Plasmodium)</taxon>
    </lineage>
</organism>
<proteinExistence type="predicted"/>